<dbReference type="EMBL" id="CM042891">
    <property type="protein sequence ID" value="KAI4302341.1"/>
    <property type="molecule type" value="Genomic_DNA"/>
</dbReference>
<dbReference type="Proteomes" id="UP001057402">
    <property type="component" value="Chromosome 12"/>
</dbReference>
<evidence type="ECO:0000313" key="1">
    <source>
        <dbReference type="EMBL" id="KAI4302341.1"/>
    </source>
</evidence>
<evidence type="ECO:0000313" key="2">
    <source>
        <dbReference type="Proteomes" id="UP001057402"/>
    </source>
</evidence>
<reference evidence="2" key="1">
    <citation type="journal article" date="2023" name="Front. Plant Sci.">
        <title>Chromosomal-level genome assembly of Melastoma candidum provides insights into trichome evolution.</title>
        <authorList>
            <person name="Zhong Y."/>
            <person name="Wu W."/>
            <person name="Sun C."/>
            <person name="Zou P."/>
            <person name="Liu Y."/>
            <person name="Dai S."/>
            <person name="Zhou R."/>
        </authorList>
    </citation>
    <scope>NUCLEOTIDE SEQUENCE [LARGE SCALE GENOMIC DNA]</scope>
</reference>
<organism evidence="1 2">
    <name type="scientific">Melastoma candidum</name>
    <dbReference type="NCBI Taxonomy" id="119954"/>
    <lineage>
        <taxon>Eukaryota</taxon>
        <taxon>Viridiplantae</taxon>
        <taxon>Streptophyta</taxon>
        <taxon>Embryophyta</taxon>
        <taxon>Tracheophyta</taxon>
        <taxon>Spermatophyta</taxon>
        <taxon>Magnoliopsida</taxon>
        <taxon>eudicotyledons</taxon>
        <taxon>Gunneridae</taxon>
        <taxon>Pentapetalae</taxon>
        <taxon>rosids</taxon>
        <taxon>malvids</taxon>
        <taxon>Myrtales</taxon>
        <taxon>Melastomataceae</taxon>
        <taxon>Melastomatoideae</taxon>
        <taxon>Melastomateae</taxon>
        <taxon>Melastoma</taxon>
    </lineage>
</organism>
<accession>A0ACB9KYU7</accession>
<name>A0ACB9KYU7_9MYRT</name>
<keyword evidence="2" id="KW-1185">Reference proteome</keyword>
<protein>
    <submittedName>
        <fullName evidence="1">Uncharacterized protein</fullName>
    </submittedName>
</protein>
<sequence>MLCSAFHEYEMDDVMLEINSKMREFTIAVTEYQNLDDALDFADWNCCLRGLANEDLPEGPRFCDVEEQDGGEFRSSEISSEELTAQTVNLKDFPSVEGYDLLNIAEEQESAEIKCISSNSEEEFLQLTLGYQQVLSERDAAISVQDKLESLCQELQRQNKMLMDECKRLSTEGQNLRLDLSFKFQDAIKEMNNKLQRQKNECLSQLEENEMLKINLKQLADQYALSQKHHEQQLKQKSLELQIADLKIKQQEEKATQERARTNVYADQISQLLETEEDLRSQLTADGEKFQQFQEALSKSNEVFETFNHEIEKMAKSTKDLRKENEFLKSKCERTDLAIIELVEDGERTKKQLEKIKNQKEKLESLCRSLQAERKQNAANSATHGPFSA</sequence>
<comment type="caution">
    <text evidence="1">The sequence shown here is derived from an EMBL/GenBank/DDBJ whole genome shotgun (WGS) entry which is preliminary data.</text>
</comment>
<proteinExistence type="predicted"/>
<gene>
    <name evidence="1" type="ORF">MLD38_038097</name>
</gene>